<protein>
    <submittedName>
        <fullName evidence="2">Uncharacterized protein</fullName>
    </submittedName>
</protein>
<dbReference type="AlphaFoldDB" id="A0A6L2ND27"/>
<evidence type="ECO:0000313" key="2">
    <source>
        <dbReference type="EMBL" id="GEU84141.1"/>
    </source>
</evidence>
<dbReference type="EMBL" id="BKCJ010008828">
    <property type="protein sequence ID" value="GEU84141.1"/>
    <property type="molecule type" value="Genomic_DNA"/>
</dbReference>
<sequence>MVIRAQPVLPPGLLARVTEAMALSPLSFYKRYRPSCETPTPSSLPLVVSPTLPSWKRYQGTYEIIADTDTESEESKGEGTNSESEEAAFEDQQQVVPVEDTTVDEPLGLGYGVVADETPTPRLPVRPIWVDPENGTIYLDIEFDLHPEPQFRLQHHPSAMWQTRYEDHRLILNDATQRELQELRDRVTSLEQERSRREE</sequence>
<reference evidence="2" key="1">
    <citation type="journal article" date="2019" name="Sci. Rep.">
        <title>Draft genome of Tanacetum cinerariifolium, the natural source of mosquito coil.</title>
        <authorList>
            <person name="Yamashiro T."/>
            <person name="Shiraishi A."/>
            <person name="Satake H."/>
            <person name="Nakayama K."/>
        </authorList>
    </citation>
    <scope>NUCLEOTIDE SEQUENCE</scope>
</reference>
<proteinExistence type="predicted"/>
<evidence type="ECO:0000256" key="1">
    <source>
        <dbReference type="SAM" id="MobiDB-lite"/>
    </source>
</evidence>
<name>A0A6L2ND27_TANCI</name>
<gene>
    <name evidence="2" type="ORF">Tci_056119</name>
</gene>
<comment type="caution">
    <text evidence="2">The sequence shown here is derived from an EMBL/GenBank/DDBJ whole genome shotgun (WGS) entry which is preliminary data.</text>
</comment>
<feature type="region of interest" description="Disordered" evidence="1">
    <location>
        <begin position="66"/>
        <end position="93"/>
    </location>
</feature>
<organism evidence="2">
    <name type="scientific">Tanacetum cinerariifolium</name>
    <name type="common">Dalmatian daisy</name>
    <name type="synonym">Chrysanthemum cinerariifolium</name>
    <dbReference type="NCBI Taxonomy" id="118510"/>
    <lineage>
        <taxon>Eukaryota</taxon>
        <taxon>Viridiplantae</taxon>
        <taxon>Streptophyta</taxon>
        <taxon>Embryophyta</taxon>
        <taxon>Tracheophyta</taxon>
        <taxon>Spermatophyta</taxon>
        <taxon>Magnoliopsida</taxon>
        <taxon>eudicotyledons</taxon>
        <taxon>Gunneridae</taxon>
        <taxon>Pentapetalae</taxon>
        <taxon>asterids</taxon>
        <taxon>campanulids</taxon>
        <taxon>Asterales</taxon>
        <taxon>Asteraceae</taxon>
        <taxon>Asteroideae</taxon>
        <taxon>Anthemideae</taxon>
        <taxon>Anthemidinae</taxon>
        <taxon>Tanacetum</taxon>
    </lineage>
</organism>
<accession>A0A6L2ND27</accession>